<sequence>ITGLSAGTLLLGNGDILGASGIAKSLIQTPKQILFESSSSQKWKLPFLSSFLLTSIIYMKIFPKYLITAETIHSPVVSTLGFAFSGFLVGFGTTLGNGCTSGHGICGLARRSFRSLVAVVTFMMTGALTSSICGPDCFLASCLRTTKDSLPDLYPTDTSRMVGYILTASCIVASVVAYYDTFMSSPTKTTTTTTAICSAVLFSVGLARSGMIENKHIVGFLDMKGFVRGSWDPTLLFVMGGGLLVSLISYELVPGYSLMMKDCTGFYCPLSQDQGGKFNVPTNRTIDSKLVFGALLFGLGWGIGGLCPGPALFLAANGYPTVLYQWWPAFAAGSTFASYLGK</sequence>
<reference evidence="9 10" key="1">
    <citation type="submission" date="2016-09" db="EMBL/GenBank/DDBJ databases">
        <title>Extensive genetic diversity and differential bi-allelic expression allows diatom success in the polar Southern Ocean.</title>
        <authorList>
            <consortium name="DOE Joint Genome Institute"/>
            <person name="Mock T."/>
            <person name="Otillar R.P."/>
            <person name="Strauss J."/>
            <person name="Dupont C."/>
            <person name="Frickenhaus S."/>
            <person name="Maumus F."/>
            <person name="Mcmullan M."/>
            <person name="Sanges R."/>
            <person name="Schmutz J."/>
            <person name="Toseland A."/>
            <person name="Valas R."/>
            <person name="Veluchamy A."/>
            <person name="Ward B.J."/>
            <person name="Allen A."/>
            <person name="Barry K."/>
            <person name="Falciatore A."/>
            <person name="Ferrante M."/>
            <person name="Fortunato A.E."/>
            <person name="Gloeckner G."/>
            <person name="Gruber A."/>
            <person name="Hipkin R."/>
            <person name="Janech M."/>
            <person name="Kroth P."/>
            <person name="Leese F."/>
            <person name="Lindquist E."/>
            <person name="Lyon B.R."/>
            <person name="Martin J."/>
            <person name="Mayer C."/>
            <person name="Parker M."/>
            <person name="Quesneville H."/>
            <person name="Raymond J."/>
            <person name="Uhlig C."/>
            <person name="Valentin K.U."/>
            <person name="Worden A.Z."/>
            <person name="Armbrust E.V."/>
            <person name="Bowler C."/>
            <person name="Green B."/>
            <person name="Moulton V."/>
            <person name="Van Oosterhout C."/>
            <person name="Grigoriev I."/>
        </authorList>
    </citation>
    <scope>NUCLEOTIDE SEQUENCE [LARGE SCALE GENOMIC DNA]</scope>
    <source>
        <strain evidence="9 10">CCMP1102</strain>
    </source>
</reference>
<keyword evidence="3" id="KW-1003">Cell membrane</keyword>
<feature type="transmembrane region" description="Helical" evidence="8">
    <location>
        <begin position="231"/>
        <end position="253"/>
    </location>
</feature>
<dbReference type="PANTHER" id="PTHR30574:SF1">
    <property type="entry name" value="SULPHUR TRANSPORT DOMAIN-CONTAINING PROTEIN"/>
    <property type="match status" value="1"/>
</dbReference>
<dbReference type="Proteomes" id="UP000095751">
    <property type="component" value="Unassembled WGS sequence"/>
</dbReference>
<feature type="transmembrane region" description="Helical" evidence="8">
    <location>
        <begin position="191"/>
        <end position="211"/>
    </location>
</feature>
<evidence type="ECO:0000256" key="7">
    <source>
        <dbReference type="ARBA" id="ARBA00023136"/>
    </source>
</evidence>
<dbReference type="KEGG" id="fcy:FRACYDRAFT_191970"/>
<keyword evidence="6 8" id="KW-1133">Transmembrane helix</keyword>
<comment type="subcellular location">
    <subcellularLocation>
        <location evidence="1">Cell inner membrane</location>
        <topology evidence="1">Multi-pass membrane protein</topology>
    </subcellularLocation>
</comment>
<feature type="transmembrane region" description="Helical" evidence="8">
    <location>
        <begin position="161"/>
        <end position="179"/>
    </location>
</feature>
<keyword evidence="2" id="KW-0813">Transport</keyword>
<feature type="transmembrane region" description="Helical" evidence="8">
    <location>
        <begin position="75"/>
        <end position="95"/>
    </location>
</feature>
<dbReference type="EMBL" id="KV784366">
    <property type="protein sequence ID" value="OEU11772.1"/>
    <property type="molecule type" value="Genomic_DNA"/>
</dbReference>
<feature type="non-terminal residue" evidence="9">
    <location>
        <position position="1"/>
    </location>
</feature>
<feature type="transmembrane region" description="Helical" evidence="8">
    <location>
        <begin position="290"/>
        <end position="316"/>
    </location>
</feature>
<dbReference type="Pfam" id="PF04143">
    <property type="entry name" value="Sulf_transp"/>
    <property type="match status" value="1"/>
</dbReference>
<keyword evidence="4" id="KW-0997">Cell inner membrane</keyword>
<evidence type="ECO:0000256" key="5">
    <source>
        <dbReference type="ARBA" id="ARBA00022692"/>
    </source>
</evidence>
<gene>
    <name evidence="9" type="ORF">FRACYDRAFT_191970</name>
</gene>
<evidence type="ECO:0000256" key="2">
    <source>
        <dbReference type="ARBA" id="ARBA00022448"/>
    </source>
</evidence>
<accession>A0A1E7F0P9</accession>
<evidence type="ECO:0000256" key="3">
    <source>
        <dbReference type="ARBA" id="ARBA00022475"/>
    </source>
</evidence>
<protein>
    <submittedName>
        <fullName evidence="9">Uncharacterized protein</fullName>
    </submittedName>
</protein>
<dbReference type="GO" id="GO:0005886">
    <property type="term" value="C:plasma membrane"/>
    <property type="evidence" value="ECO:0007669"/>
    <property type="project" value="UniProtKB-SubCell"/>
</dbReference>
<name>A0A1E7F0P9_9STRA</name>
<dbReference type="PANTHER" id="PTHR30574">
    <property type="entry name" value="INNER MEMBRANE PROTEIN YEDE"/>
    <property type="match status" value="1"/>
</dbReference>
<evidence type="ECO:0000256" key="8">
    <source>
        <dbReference type="SAM" id="Phobius"/>
    </source>
</evidence>
<dbReference type="Pfam" id="PF20398">
    <property type="entry name" value="DUF6691"/>
    <property type="match status" value="1"/>
</dbReference>
<proteinExistence type="predicted"/>
<keyword evidence="10" id="KW-1185">Reference proteome</keyword>
<dbReference type="InParanoid" id="A0A1E7F0P9"/>
<dbReference type="InterPro" id="IPR046513">
    <property type="entry name" value="DUF6691"/>
</dbReference>
<feature type="transmembrane region" description="Helical" evidence="8">
    <location>
        <begin position="116"/>
        <end position="141"/>
    </location>
</feature>
<keyword evidence="5 8" id="KW-0812">Transmembrane</keyword>
<keyword evidence="7 8" id="KW-0472">Membrane</keyword>
<organism evidence="9 10">
    <name type="scientific">Fragilariopsis cylindrus CCMP1102</name>
    <dbReference type="NCBI Taxonomy" id="635003"/>
    <lineage>
        <taxon>Eukaryota</taxon>
        <taxon>Sar</taxon>
        <taxon>Stramenopiles</taxon>
        <taxon>Ochrophyta</taxon>
        <taxon>Bacillariophyta</taxon>
        <taxon>Bacillariophyceae</taxon>
        <taxon>Bacillariophycidae</taxon>
        <taxon>Bacillariales</taxon>
        <taxon>Bacillariaceae</taxon>
        <taxon>Fragilariopsis</taxon>
    </lineage>
</organism>
<dbReference type="AlphaFoldDB" id="A0A1E7F0P9"/>
<feature type="transmembrane region" description="Helical" evidence="8">
    <location>
        <begin position="322"/>
        <end position="341"/>
    </location>
</feature>
<dbReference type="InterPro" id="IPR007272">
    <property type="entry name" value="Sulf_transp_TsuA/YedE"/>
</dbReference>
<evidence type="ECO:0000313" key="10">
    <source>
        <dbReference type="Proteomes" id="UP000095751"/>
    </source>
</evidence>
<evidence type="ECO:0000256" key="6">
    <source>
        <dbReference type="ARBA" id="ARBA00022989"/>
    </source>
</evidence>
<dbReference type="OrthoDB" id="46116at2759"/>
<evidence type="ECO:0000313" key="9">
    <source>
        <dbReference type="EMBL" id="OEU11772.1"/>
    </source>
</evidence>
<evidence type="ECO:0000256" key="1">
    <source>
        <dbReference type="ARBA" id="ARBA00004429"/>
    </source>
</evidence>
<evidence type="ECO:0000256" key="4">
    <source>
        <dbReference type="ARBA" id="ARBA00022519"/>
    </source>
</evidence>
<feature type="transmembrane region" description="Helical" evidence="8">
    <location>
        <begin position="45"/>
        <end position="63"/>
    </location>
</feature>